<feature type="domain" description="Amidohydrolase-related" evidence="2">
    <location>
        <begin position="361"/>
        <end position="454"/>
    </location>
</feature>
<dbReference type="InterPro" id="IPR006680">
    <property type="entry name" value="Amidohydro-rel"/>
</dbReference>
<dbReference type="Gene3D" id="2.30.40.10">
    <property type="entry name" value="Urease, subunit C, domain 1"/>
    <property type="match status" value="1"/>
</dbReference>
<name>A0ABW1YGZ3_9GAMM</name>
<reference evidence="4" key="1">
    <citation type="journal article" date="2019" name="Int. J. Syst. Evol. Microbiol.">
        <title>The Global Catalogue of Microorganisms (GCM) 10K type strain sequencing project: providing services to taxonomists for standard genome sequencing and annotation.</title>
        <authorList>
            <consortium name="The Broad Institute Genomics Platform"/>
            <consortium name="The Broad Institute Genome Sequencing Center for Infectious Disease"/>
            <person name="Wu L."/>
            <person name="Ma J."/>
        </authorList>
    </citation>
    <scope>NUCLEOTIDE SEQUENCE [LARGE SCALE GENOMIC DNA]</scope>
    <source>
        <strain evidence="4">CGMCC 1.13718</strain>
    </source>
</reference>
<organism evidence="3 4">
    <name type="scientific">Microbulbifer taiwanensis</name>
    <dbReference type="NCBI Taxonomy" id="986746"/>
    <lineage>
        <taxon>Bacteria</taxon>
        <taxon>Pseudomonadati</taxon>
        <taxon>Pseudomonadota</taxon>
        <taxon>Gammaproteobacteria</taxon>
        <taxon>Cellvibrionales</taxon>
        <taxon>Microbulbiferaceae</taxon>
        <taxon>Microbulbifer</taxon>
    </lineage>
</organism>
<evidence type="ECO:0000256" key="1">
    <source>
        <dbReference type="ARBA" id="ARBA00001947"/>
    </source>
</evidence>
<dbReference type="RefSeq" id="WP_193192127.1">
    <property type="nucleotide sequence ID" value="NZ_JACZFR010000026.1"/>
</dbReference>
<dbReference type="InterPro" id="IPR050378">
    <property type="entry name" value="Metallo-dep_Hydrolases_sf"/>
</dbReference>
<dbReference type="Proteomes" id="UP001596425">
    <property type="component" value="Unassembled WGS sequence"/>
</dbReference>
<sequence>MQLQFLFAQPGRTAGRCIAALLRAATLVGAAVLIPGCGGEEEGGDDGKSVSFARQDAFPSTYSITQSRPVLIQGATLLTGTGEQLDNTDLLLEEGKVAGIGENLKAPKGALVVDGKGKWVTPGIIDVHSHLGNYPAPAIESSQDGNEMTAPNTAQVWAEHSVWTQDPQFALALAGGVTTLQILPGSANLFGGRSVTLKNVPGRRVQDMKFPGAPYGVKMACGENPKRVYGGKGTLPSTRMGNVAGYRSAWIAASNYKKKWDNYREKGGDQPDRDLQLETLAGVLNGEILVHNHCYRGEEMAVMMDIAEEFDFDISTFHHAVEAYKVADLLAENNVCAAMWADWWGFKHEAFDMTEANIAIVDQAEACAMIHSDDAVGIQHLNQEVAKAMASGQRAGFDIQPRDAVKWMTLNPARALGVDELTGSLEKGKMADVVVWSGNPFSVYSHADQVFIDGELMYDRSDRSRQPHSDFELGILNAEGERL</sequence>
<proteinExistence type="predicted"/>
<protein>
    <submittedName>
        <fullName evidence="3">Amidohydrolase</fullName>
    </submittedName>
</protein>
<comment type="caution">
    <text evidence="3">The sequence shown here is derived from an EMBL/GenBank/DDBJ whole genome shotgun (WGS) entry which is preliminary data.</text>
</comment>
<accession>A0ABW1YGZ3</accession>
<comment type="cofactor">
    <cofactor evidence="1">
        <name>Zn(2+)</name>
        <dbReference type="ChEBI" id="CHEBI:29105"/>
    </cofactor>
</comment>
<gene>
    <name evidence="3" type="ORF">ACFQBM_01830</name>
</gene>
<dbReference type="Gene3D" id="3.20.20.140">
    <property type="entry name" value="Metal-dependent hydrolases"/>
    <property type="match status" value="1"/>
</dbReference>
<dbReference type="Pfam" id="PF01979">
    <property type="entry name" value="Amidohydro_1"/>
    <property type="match status" value="1"/>
</dbReference>
<evidence type="ECO:0000313" key="4">
    <source>
        <dbReference type="Proteomes" id="UP001596425"/>
    </source>
</evidence>
<dbReference type="SUPFAM" id="SSF51338">
    <property type="entry name" value="Composite domain of metallo-dependent hydrolases"/>
    <property type="match status" value="1"/>
</dbReference>
<dbReference type="EMBL" id="JBHSVR010000001">
    <property type="protein sequence ID" value="MFC6631999.1"/>
    <property type="molecule type" value="Genomic_DNA"/>
</dbReference>
<dbReference type="PANTHER" id="PTHR11647:SF1">
    <property type="entry name" value="COLLAPSIN RESPONSE MEDIATOR PROTEIN"/>
    <property type="match status" value="1"/>
</dbReference>
<dbReference type="PANTHER" id="PTHR11647">
    <property type="entry name" value="HYDRANTOINASE/DIHYDROPYRIMIDINASE FAMILY MEMBER"/>
    <property type="match status" value="1"/>
</dbReference>
<dbReference type="CDD" id="cd01309">
    <property type="entry name" value="Met_dep_hydrolase_C"/>
    <property type="match status" value="1"/>
</dbReference>
<dbReference type="InterPro" id="IPR032466">
    <property type="entry name" value="Metal_Hydrolase"/>
</dbReference>
<dbReference type="InterPro" id="IPR011059">
    <property type="entry name" value="Metal-dep_hydrolase_composite"/>
</dbReference>
<dbReference type="SUPFAM" id="SSF51556">
    <property type="entry name" value="Metallo-dependent hydrolases"/>
    <property type="match status" value="1"/>
</dbReference>
<keyword evidence="4" id="KW-1185">Reference proteome</keyword>
<evidence type="ECO:0000259" key="2">
    <source>
        <dbReference type="Pfam" id="PF01979"/>
    </source>
</evidence>
<evidence type="ECO:0000313" key="3">
    <source>
        <dbReference type="EMBL" id="MFC6631999.1"/>
    </source>
</evidence>